<sequence>MGSRRDSRSLQTWLQYGRMPWKNLFQPAISLAKDGFIYSMHAAERSKRNKALLVCLNARMLLDELIPNVVYYENWTVIHGDHIELSDDRKKFLRERGHVLQSKIRWTILKGMLTAISDPRKDGRPAAY</sequence>
<dbReference type="STRING" id="35608.A0A2U1MUD3"/>
<dbReference type="SUPFAM" id="SSF56235">
    <property type="entry name" value="N-terminal nucleophile aminohydrolases (Ntn hydrolases)"/>
    <property type="match status" value="1"/>
</dbReference>
<dbReference type="InterPro" id="IPR043137">
    <property type="entry name" value="GGT_ssub_C"/>
</dbReference>
<dbReference type="PANTHER" id="PTHR11686">
    <property type="entry name" value="GAMMA GLUTAMYL TRANSPEPTIDASE"/>
    <property type="match status" value="1"/>
</dbReference>
<protein>
    <submittedName>
        <fullName evidence="1">Gamma-glutamyltranspeptidase 1</fullName>
    </submittedName>
</protein>
<dbReference type="Gene3D" id="3.60.20.40">
    <property type="match status" value="1"/>
</dbReference>
<dbReference type="Pfam" id="PF01019">
    <property type="entry name" value="G_glu_transpept"/>
    <property type="match status" value="1"/>
</dbReference>
<dbReference type="GO" id="GO:0005886">
    <property type="term" value="C:plasma membrane"/>
    <property type="evidence" value="ECO:0007669"/>
    <property type="project" value="TreeGrafter"/>
</dbReference>
<dbReference type="InterPro" id="IPR029055">
    <property type="entry name" value="Ntn_hydrolases_N"/>
</dbReference>
<gene>
    <name evidence="1" type="ORF">CTI12_AA340440</name>
</gene>
<dbReference type="Proteomes" id="UP000245207">
    <property type="component" value="Unassembled WGS sequence"/>
</dbReference>
<evidence type="ECO:0000313" key="1">
    <source>
        <dbReference type="EMBL" id="PWA64871.1"/>
    </source>
</evidence>
<dbReference type="PANTHER" id="PTHR11686:SF9">
    <property type="entry name" value="RE13973P"/>
    <property type="match status" value="1"/>
</dbReference>
<dbReference type="EMBL" id="PKPP01004336">
    <property type="protein sequence ID" value="PWA64871.1"/>
    <property type="molecule type" value="Genomic_DNA"/>
</dbReference>
<organism evidence="1 2">
    <name type="scientific">Artemisia annua</name>
    <name type="common">Sweet wormwood</name>
    <dbReference type="NCBI Taxonomy" id="35608"/>
    <lineage>
        <taxon>Eukaryota</taxon>
        <taxon>Viridiplantae</taxon>
        <taxon>Streptophyta</taxon>
        <taxon>Embryophyta</taxon>
        <taxon>Tracheophyta</taxon>
        <taxon>Spermatophyta</taxon>
        <taxon>Magnoliopsida</taxon>
        <taxon>eudicotyledons</taxon>
        <taxon>Gunneridae</taxon>
        <taxon>Pentapetalae</taxon>
        <taxon>asterids</taxon>
        <taxon>campanulids</taxon>
        <taxon>Asterales</taxon>
        <taxon>Asteraceae</taxon>
        <taxon>Asteroideae</taxon>
        <taxon>Anthemideae</taxon>
        <taxon>Artemisiinae</taxon>
        <taxon>Artemisia</taxon>
    </lineage>
</organism>
<dbReference type="InterPro" id="IPR000101">
    <property type="entry name" value="GGT_peptidase"/>
</dbReference>
<dbReference type="GO" id="GO:0036374">
    <property type="term" value="F:glutathione hydrolase activity"/>
    <property type="evidence" value="ECO:0007669"/>
    <property type="project" value="InterPro"/>
</dbReference>
<accession>A0A2U1MUD3</accession>
<keyword evidence="2" id="KW-1185">Reference proteome</keyword>
<evidence type="ECO:0000313" key="2">
    <source>
        <dbReference type="Proteomes" id="UP000245207"/>
    </source>
</evidence>
<dbReference type="GO" id="GO:0006751">
    <property type="term" value="P:glutathione catabolic process"/>
    <property type="evidence" value="ECO:0007669"/>
    <property type="project" value="InterPro"/>
</dbReference>
<comment type="caution">
    <text evidence="1">The sequence shown here is derived from an EMBL/GenBank/DDBJ whole genome shotgun (WGS) entry which is preliminary data.</text>
</comment>
<proteinExistence type="predicted"/>
<name>A0A2U1MUD3_ARTAN</name>
<reference evidence="1 2" key="1">
    <citation type="journal article" date="2018" name="Mol. Plant">
        <title>The genome of Artemisia annua provides insight into the evolution of Asteraceae family and artemisinin biosynthesis.</title>
        <authorList>
            <person name="Shen Q."/>
            <person name="Zhang L."/>
            <person name="Liao Z."/>
            <person name="Wang S."/>
            <person name="Yan T."/>
            <person name="Shi P."/>
            <person name="Liu M."/>
            <person name="Fu X."/>
            <person name="Pan Q."/>
            <person name="Wang Y."/>
            <person name="Lv Z."/>
            <person name="Lu X."/>
            <person name="Zhang F."/>
            <person name="Jiang W."/>
            <person name="Ma Y."/>
            <person name="Chen M."/>
            <person name="Hao X."/>
            <person name="Li L."/>
            <person name="Tang Y."/>
            <person name="Lv G."/>
            <person name="Zhou Y."/>
            <person name="Sun X."/>
            <person name="Brodelius P.E."/>
            <person name="Rose J.K.C."/>
            <person name="Tang K."/>
        </authorList>
    </citation>
    <scope>NUCLEOTIDE SEQUENCE [LARGE SCALE GENOMIC DNA]</scope>
    <source>
        <strain evidence="2">cv. Huhao1</strain>
        <tissue evidence="1">Leaf</tissue>
    </source>
</reference>
<dbReference type="AlphaFoldDB" id="A0A2U1MUD3"/>
<dbReference type="OrthoDB" id="1929370at2759"/>